<organism evidence="2 3">
    <name type="scientific">Vespula maculifrons</name>
    <name type="common">Eastern yellow jacket</name>
    <name type="synonym">Wasp</name>
    <dbReference type="NCBI Taxonomy" id="7453"/>
    <lineage>
        <taxon>Eukaryota</taxon>
        <taxon>Metazoa</taxon>
        <taxon>Ecdysozoa</taxon>
        <taxon>Arthropoda</taxon>
        <taxon>Hexapoda</taxon>
        <taxon>Insecta</taxon>
        <taxon>Pterygota</taxon>
        <taxon>Neoptera</taxon>
        <taxon>Endopterygota</taxon>
        <taxon>Hymenoptera</taxon>
        <taxon>Apocrita</taxon>
        <taxon>Aculeata</taxon>
        <taxon>Vespoidea</taxon>
        <taxon>Vespidae</taxon>
        <taxon>Vespinae</taxon>
        <taxon>Vespula</taxon>
    </lineage>
</organism>
<evidence type="ECO:0000256" key="1">
    <source>
        <dbReference type="SAM" id="MobiDB-lite"/>
    </source>
</evidence>
<dbReference type="Proteomes" id="UP001607303">
    <property type="component" value="Unassembled WGS sequence"/>
</dbReference>
<evidence type="ECO:0000313" key="3">
    <source>
        <dbReference type="Proteomes" id="UP001607303"/>
    </source>
</evidence>
<reference evidence="2 3" key="1">
    <citation type="journal article" date="2024" name="Ann. Entomol. Soc. Am.">
        <title>Genomic analyses of the southern and eastern yellowjacket wasps (Hymenoptera: Vespidae) reveal evolutionary signatures of social life.</title>
        <authorList>
            <person name="Catto M.A."/>
            <person name="Caine P.B."/>
            <person name="Orr S.E."/>
            <person name="Hunt B.G."/>
            <person name="Goodisman M.A.D."/>
        </authorList>
    </citation>
    <scope>NUCLEOTIDE SEQUENCE [LARGE SCALE GENOMIC DNA]</scope>
    <source>
        <strain evidence="2">232</strain>
        <tissue evidence="2">Head and thorax</tissue>
    </source>
</reference>
<dbReference type="AlphaFoldDB" id="A0ABD2CZP0"/>
<protein>
    <submittedName>
        <fullName evidence="2">Uncharacterized protein</fullName>
    </submittedName>
</protein>
<proteinExistence type="predicted"/>
<name>A0ABD2CZP0_VESMC</name>
<sequence length="135" mass="15600">MPTKLTGAFIISVDKAYTHLVGEVEEEEVEKEEESESTRKPFSHMIAALRRSLTGRARGGRGKEEVEEEEVEEEEEEEDEEDEEDEEEYDDDEGPLALASEHKHPYVYDLEFSFDLLPPSRRISLWSPGGRYHLL</sequence>
<comment type="caution">
    <text evidence="2">The sequence shown here is derived from an EMBL/GenBank/DDBJ whole genome shotgun (WGS) entry which is preliminary data.</text>
</comment>
<evidence type="ECO:0000313" key="2">
    <source>
        <dbReference type="EMBL" id="KAL2750590.1"/>
    </source>
</evidence>
<keyword evidence="3" id="KW-1185">Reference proteome</keyword>
<feature type="compositionally biased region" description="Acidic residues" evidence="1">
    <location>
        <begin position="24"/>
        <end position="35"/>
    </location>
</feature>
<feature type="compositionally biased region" description="Acidic residues" evidence="1">
    <location>
        <begin position="65"/>
        <end position="94"/>
    </location>
</feature>
<feature type="region of interest" description="Disordered" evidence="1">
    <location>
        <begin position="24"/>
        <end position="102"/>
    </location>
</feature>
<gene>
    <name evidence="2" type="ORF">V1477_001160</name>
</gene>
<accession>A0ABD2CZP0</accession>
<dbReference type="EMBL" id="JAYRBN010000009">
    <property type="protein sequence ID" value="KAL2750590.1"/>
    <property type="molecule type" value="Genomic_DNA"/>
</dbReference>